<name>A0ABX3TVF8_9GAMM</name>
<proteinExistence type="predicted"/>
<dbReference type="RefSeq" id="WP_084984255.1">
    <property type="nucleotide sequence ID" value="NZ_CBCSCF010000021.1"/>
</dbReference>
<dbReference type="InterPro" id="IPR007973">
    <property type="entry name" value="Pilus_assembly_TraE"/>
</dbReference>
<evidence type="ECO:0000313" key="2">
    <source>
        <dbReference type="Proteomes" id="UP000192722"/>
    </source>
</evidence>
<protein>
    <recommendedName>
        <fullName evidence="3">Conjugal transfer protein TraE</fullName>
    </recommendedName>
</protein>
<sequence length="192" mass="21542">MKFTVKNSQDRMISIAFLSLLVLLCLSVLTNCILGGFVWRVSSTQKTITTPMMFDQPFVSNSVSTDQNANAMFVRSFVNLRLNVTPETIDQQQRLILLYTLPDFRSSLKKALDVEARYIKDNGVSSVFIINDISVNPQTGESIVHGVQRASTSNGKLVLKDTPKTYILKIQYENGLVKLLEFSEVNNEKNNG</sequence>
<accession>A0ABX3TVF8</accession>
<dbReference type="EMBL" id="MRWD01000067">
    <property type="protein sequence ID" value="ORJ19217.1"/>
    <property type="molecule type" value="Genomic_DNA"/>
</dbReference>
<evidence type="ECO:0008006" key="3">
    <source>
        <dbReference type="Google" id="ProtNLM"/>
    </source>
</evidence>
<reference evidence="1 2" key="1">
    <citation type="journal article" date="2017" name="Int. J. Syst. Evol. Microbiol.">
        <title>Rouxiella badensis sp. nov. and Rouxiella silvae sp. nov. isolated from peat bog soil in Germany and emendation of the genus description.</title>
        <authorList>
            <person name="Le Fleche-Mateos A."/>
            <person name="Kugler J.H."/>
            <person name="Hansen S.H."/>
            <person name="Syldatk C."/>
            <person name="Hausmann R."/>
            <person name="Lomprez F."/>
            <person name="Vandenbogaert M."/>
            <person name="Manuguerra J.C."/>
            <person name="Grimont P.A."/>
        </authorList>
    </citation>
    <scope>NUCLEOTIDE SEQUENCE [LARGE SCALE GENOMIC DNA]</scope>
    <source>
        <strain evidence="1 2">213</strain>
    </source>
</reference>
<keyword evidence="2" id="KW-1185">Reference proteome</keyword>
<organism evidence="1 2">
    <name type="scientific">Rouxiella silvae</name>
    <dbReference type="NCBI Taxonomy" id="1646373"/>
    <lineage>
        <taxon>Bacteria</taxon>
        <taxon>Pseudomonadati</taxon>
        <taxon>Pseudomonadota</taxon>
        <taxon>Gammaproteobacteria</taxon>
        <taxon>Enterobacterales</taxon>
        <taxon>Yersiniaceae</taxon>
        <taxon>Rouxiella</taxon>
    </lineage>
</organism>
<gene>
    <name evidence="1" type="ORF">BS639_21140</name>
</gene>
<evidence type="ECO:0000313" key="1">
    <source>
        <dbReference type="EMBL" id="ORJ19217.1"/>
    </source>
</evidence>
<dbReference type="Pfam" id="PF05309">
    <property type="entry name" value="TraE"/>
    <property type="match status" value="1"/>
</dbReference>
<comment type="caution">
    <text evidence="1">The sequence shown here is derived from an EMBL/GenBank/DDBJ whole genome shotgun (WGS) entry which is preliminary data.</text>
</comment>
<dbReference type="Proteomes" id="UP000192722">
    <property type="component" value="Unassembled WGS sequence"/>
</dbReference>